<dbReference type="RefSeq" id="WP_372566540.1">
    <property type="nucleotide sequence ID" value="NZ_JBGOSP010000041.1"/>
</dbReference>
<comment type="caution">
    <text evidence="2">The sequence shown here is derived from an EMBL/GenBank/DDBJ whole genome shotgun (WGS) entry which is preliminary data.</text>
</comment>
<dbReference type="InterPro" id="IPR037401">
    <property type="entry name" value="SnoaL-like"/>
</dbReference>
<proteinExistence type="predicted"/>
<dbReference type="Gene3D" id="3.10.450.50">
    <property type="match status" value="1"/>
</dbReference>
<dbReference type="InterPro" id="IPR032710">
    <property type="entry name" value="NTF2-like_dom_sf"/>
</dbReference>
<dbReference type="SUPFAM" id="SSF54427">
    <property type="entry name" value="NTF2-like"/>
    <property type="match status" value="1"/>
</dbReference>
<name>A0ABV4SW10_9ACTN</name>
<protein>
    <submittedName>
        <fullName evidence="2">Nuclear transport factor 2 family protein</fullName>
    </submittedName>
</protein>
<dbReference type="EMBL" id="JBGOSP010000041">
    <property type="protein sequence ID" value="MFA3842607.1"/>
    <property type="molecule type" value="Genomic_DNA"/>
</dbReference>
<dbReference type="Pfam" id="PF12680">
    <property type="entry name" value="SnoaL_2"/>
    <property type="match status" value="1"/>
</dbReference>
<evidence type="ECO:0000259" key="1">
    <source>
        <dbReference type="Pfam" id="PF12680"/>
    </source>
</evidence>
<dbReference type="Proteomes" id="UP001571476">
    <property type="component" value="Unassembled WGS sequence"/>
</dbReference>
<gene>
    <name evidence="2" type="ORF">ACEG43_41685</name>
</gene>
<feature type="domain" description="SnoaL-like" evidence="1">
    <location>
        <begin position="22"/>
        <end position="124"/>
    </location>
</feature>
<dbReference type="PANTHER" id="PTHR41252">
    <property type="entry name" value="BLR2505 PROTEIN"/>
    <property type="match status" value="1"/>
</dbReference>
<sequence>MTNATPTHTPLAGELASKIVEAAGDPDTIASLISEDVTWWITPSIPAEIMDSVTHGREAMRENLQRVFSTLYQTGTVRTVVHDAITEGNLGAARWTMTGKFANGAPFENYYALWVEVKNGLVVKVWEYTDMAHSAAQSQAGIHS</sequence>
<accession>A0ABV4SW10</accession>
<keyword evidence="3" id="KW-1185">Reference proteome</keyword>
<evidence type="ECO:0000313" key="3">
    <source>
        <dbReference type="Proteomes" id="UP001571476"/>
    </source>
</evidence>
<organism evidence="2 3">
    <name type="scientific">Streptomyces aureus</name>
    <dbReference type="NCBI Taxonomy" id="193461"/>
    <lineage>
        <taxon>Bacteria</taxon>
        <taxon>Bacillati</taxon>
        <taxon>Actinomycetota</taxon>
        <taxon>Actinomycetes</taxon>
        <taxon>Kitasatosporales</taxon>
        <taxon>Streptomycetaceae</taxon>
        <taxon>Streptomyces</taxon>
    </lineage>
</organism>
<reference evidence="2 3" key="1">
    <citation type="submission" date="2024-08" db="EMBL/GenBank/DDBJ databases">
        <title>Genome sequence of Streptomyces aureus CACIA-1.46HGO.</title>
        <authorList>
            <person name="Evangelista-Martinez Z."/>
        </authorList>
    </citation>
    <scope>NUCLEOTIDE SEQUENCE [LARGE SCALE GENOMIC DNA]</scope>
    <source>
        <strain evidence="2 3">CACIA-1.46HGO</strain>
    </source>
</reference>
<evidence type="ECO:0000313" key="2">
    <source>
        <dbReference type="EMBL" id="MFA3842607.1"/>
    </source>
</evidence>
<dbReference type="PANTHER" id="PTHR41252:SF1">
    <property type="entry name" value="BLR2505 PROTEIN"/>
    <property type="match status" value="1"/>
</dbReference>